<feature type="compositionally biased region" description="Basic residues" evidence="6">
    <location>
        <begin position="49"/>
        <end position="63"/>
    </location>
</feature>
<dbReference type="PROSITE" id="PS50303">
    <property type="entry name" value="PUM_HD"/>
    <property type="match status" value="1"/>
</dbReference>
<evidence type="ECO:0000256" key="1">
    <source>
        <dbReference type="ARBA" id="ARBA00022517"/>
    </source>
</evidence>
<dbReference type="AlphaFoldDB" id="A0A232LVP5"/>
<dbReference type="InterPro" id="IPR001313">
    <property type="entry name" value="Pumilio_RNA-bd_rpt"/>
</dbReference>
<sequence length="696" mass="78512">MAGLKRRVESAEDHGGKRTKVKDGPNTPRKTTKDGILYRELKQKDDAKNRKKATKATKAKKKAVKGEDEFDIDEDSDISDDENPNMLSTSEHEDTGRISQIDKKAKTKQFSQATQQNNRHSDSKKSSSREMHAKQNAILQERKAAKPNADLIARSKKLWERLRRKSHVPREERKQLVAELYDIITGRVRDLVFKHDSVRVIQTALKYATLVQRRQIACELKGSYQALAESRYAKFLVGKMLVHGDAEIRDTIIPEFYGSVRRLIRHPEASWILDDIYRTVATKEQKLNLLQEWYGPEFAIFRDNNPKPATDLSQILAEHPEKRGPIMRNLYELINLLVQKKSTGFTMLHDAMLQYFLNTKPSSSEAIEFIELIKGDEEGDLAKNMAFTKPGSRLMCLCLAYSTAKDRKVLLRFYRDTIKMMAGDVHGHMVIIAALEVIDDTKLTSKAIFPELLNQGLTEDGRFEELLLQAIDLTARIPVLYLFAGDKVKWLLTDTDQEVLSEIREIRRSTSKKESSIRRQELIKAASPILLEFIAASAGSLMETSFGCQFITEVLFGAEGDKLPCLTAVANAAKSRPDVQDSIFVGRMLKALVQGGRFNNRDKVVEKVDPPLSFHSLLYETIKDDIMSWVVGSHPFVIVALVESDDFDKKGELLGVLKTGKKALKQAVSGVACNEEGKGRPTPASSGARLLLEKLR</sequence>
<keyword evidence="1" id="KW-0690">Ribosome biogenesis</keyword>
<evidence type="ECO:0000256" key="4">
    <source>
        <dbReference type="ARBA" id="ARBA00022884"/>
    </source>
</evidence>
<evidence type="ECO:0000256" key="6">
    <source>
        <dbReference type="SAM" id="MobiDB-lite"/>
    </source>
</evidence>
<dbReference type="Gene3D" id="1.25.10.10">
    <property type="entry name" value="Leucine-rich Repeat Variant"/>
    <property type="match status" value="1"/>
</dbReference>
<evidence type="ECO:0000256" key="5">
    <source>
        <dbReference type="ARBA" id="ARBA00024893"/>
    </source>
</evidence>
<dbReference type="InterPro" id="IPR012959">
    <property type="entry name" value="CPL_dom"/>
</dbReference>
<dbReference type="SUPFAM" id="SSF48371">
    <property type="entry name" value="ARM repeat"/>
    <property type="match status" value="1"/>
</dbReference>
<feature type="compositionally biased region" description="Basic and acidic residues" evidence="6">
    <location>
        <begin position="31"/>
        <end position="48"/>
    </location>
</feature>
<dbReference type="GO" id="GO:0006364">
    <property type="term" value="P:rRNA processing"/>
    <property type="evidence" value="ECO:0007669"/>
    <property type="project" value="UniProtKB-KW"/>
</dbReference>
<feature type="compositionally biased region" description="Basic and acidic residues" evidence="6">
    <location>
        <begin position="90"/>
        <end position="104"/>
    </location>
</feature>
<evidence type="ECO:0000313" key="9">
    <source>
        <dbReference type="Proteomes" id="UP000243515"/>
    </source>
</evidence>
<feature type="region of interest" description="Disordered" evidence="6">
    <location>
        <begin position="1"/>
        <end position="133"/>
    </location>
</feature>
<dbReference type="Proteomes" id="UP000243515">
    <property type="component" value="Unassembled WGS sequence"/>
</dbReference>
<dbReference type="InterPro" id="IPR011989">
    <property type="entry name" value="ARM-like"/>
</dbReference>
<evidence type="ECO:0000256" key="2">
    <source>
        <dbReference type="ARBA" id="ARBA00022552"/>
    </source>
</evidence>
<dbReference type="GO" id="GO:0003729">
    <property type="term" value="F:mRNA binding"/>
    <property type="evidence" value="ECO:0007669"/>
    <property type="project" value="TreeGrafter"/>
</dbReference>
<evidence type="ECO:0000256" key="3">
    <source>
        <dbReference type="ARBA" id="ARBA00022737"/>
    </source>
</evidence>
<keyword evidence="2" id="KW-0698">rRNA processing</keyword>
<dbReference type="EMBL" id="NPHW01004252">
    <property type="protein sequence ID" value="OXV08213.1"/>
    <property type="molecule type" value="Genomic_DNA"/>
</dbReference>
<feature type="compositionally biased region" description="Polar residues" evidence="6">
    <location>
        <begin position="108"/>
        <end position="118"/>
    </location>
</feature>
<keyword evidence="4" id="KW-0694">RNA-binding</keyword>
<accession>A0A232LVP5</accession>
<dbReference type="InterPro" id="IPR016024">
    <property type="entry name" value="ARM-type_fold"/>
</dbReference>
<feature type="compositionally biased region" description="Acidic residues" evidence="6">
    <location>
        <begin position="68"/>
        <end position="83"/>
    </location>
</feature>
<dbReference type="PANTHER" id="PTHR13389:SF0">
    <property type="entry name" value="PUMILIO HOMOLOG 3"/>
    <property type="match status" value="1"/>
</dbReference>
<feature type="compositionally biased region" description="Basic and acidic residues" evidence="6">
    <location>
        <begin position="1"/>
        <end position="16"/>
    </location>
</feature>
<organism evidence="8 9">
    <name type="scientific">Elaphomyces granulatus</name>
    <dbReference type="NCBI Taxonomy" id="519963"/>
    <lineage>
        <taxon>Eukaryota</taxon>
        <taxon>Fungi</taxon>
        <taxon>Dikarya</taxon>
        <taxon>Ascomycota</taxon>
        <taxon>Pezizomycotina</taxon>
        <taxon>Eurotiomycetes</taxon>
        <taxon>Eurotiomycetidae</taxon>
        <taxon>Eurotiales</taxon>
        <taxon>Elaphomycetaceae</taxon>
        <taxon>Elaphomyces</taxon>
    </lineage>
</organism>
<dbReference type="GO" id="GO:0006417">
    <property type="term" value="P:regulation of translation"/>
    <property type="evidence" value="ECO:0007669"/>
    <property type="project" value="TreeGrafter"/>
</dbReference>
<proteinExistence type="predicted"/>
<gene>
    <name evidence="8" type="ORF">Egran_04025</name>
</gene>
<keyword evidence="3" id="KW-0677">Repeat</keyword>
<dbReference type="InterPro" id="IPR040059">
    <property type="entry name" value="PUM3"/>
</dbReference>
<evidence type="ECO:0000259" key="7">
    <source>
        <dbReference type="PROSITE" id="PS50303"/>
    </source>
</evidence>
<dbReference type="PANTHER" id="PTHR13389">
    <property type="entry name" value="PUMILIO HOMOLOG 3"/>
    <property type="match status" value="1"/>
</dbReference>
<comment type="caution">
    <text evidence="8">The sequence shown here is derived from an EMBL/GenBank/DDBJ whole genome shotgun (WGS) entry which is preliminary data.</text>
</comment>
<reference evidence="8 9" key="1">
    <citation type="journal article" date="2015" name="Environ. Microbiol.">
        <title>Metagenome sequence of Elaphomyces granulatus from sporocarp tissue reveals Ascomycota ectomycorrhizal fingerprints of genome expansion and a Proteobacteria-rich microbiome.</title>
        <authorList>
            <person name="Quandt C.A."/>
            <person name="Kohler A."/>
            <person name="Hesse C.N."/>
            <person name="Sharpton T.J."/>
            <person name="Martin F."/>
            <person name="Spatafora J.W."/>
        </authorList>
    </citation>
    <scope>NUCLEOTIDE SEQUENCE [LARGE SCALE GENOMIC DNA]</scope>
    <source>
        <strain evidence="8 9">OSC145934</strain>
    </source>
</reference>
<dbReference type="OrthoDB" id="497380at2759"/>
<protein>
    <recommendedName>
        <fullName evidence="7">PUM-HD domain-containing protein</fullName>
    </recommendedName>
</protein>
<name>A0A232LVP5_9EURO</name>
<dbReference type="GO" id="GO:0005730">
    <property type="term" value="C:nucleolus"/>
    <property type="evidence" value="ECO:0007669"/>
    <property type="project" value="TreeGrafter"/>
</dbReference>
<feature type="compositionally biased region" description="Basic and acidic residues" evidence="6">
    <location>
        <begin position="119"/>
        <end position="133"/>
    </location>
</feature>
<dbReference type="SMART" id="SM00025">
    <property type="entry name" value="Pumilio"/>
    <property type="match status" value="4"/>
</dbReference>
<dbReference type="InterPro" id="IPR033133">
    <property type="entry name" value="PUM-HD"/>
</dbReference>
<dbReference type="Pfam" id="PF08144">
    <property type="entry name" value="CPL"/>
    <property type="match status" value="1"/>
</dbReference>
<feature type="domain" description="PUM-HD" evidence="7">
    <location>
        <begin position="161"/>
        <end position="529"/>
    </location>
</feature>
<evidence type="ECO:0000313" key="8">
    <source>
        <dbReference type="EMBL" id="OXV08213.1"/>
    </source>
</evidence>
<keyword evidence="9" id="KW-1185">Reference proteome</keyword>
<comment type="function">
    <text evidence="5">RNA-binding nucleolar protein required for pre-rRNA processing. Involved in production of 18S rRNA and assembly of small ribosomal subunit.</text>
</comment>